<keyword evidence="2" id="KW-1185">Reference proteome</keyword>
<protein>
    <submittedName>
        <fullName evidence="1">Uncharacterized protein</fullName>
    </submittedName>
</protein>
<proteinExistence type="predicted"/>
<dbReference type="Proteomes" id="UP000198863">
    <property type="component" value="Unassembled WGS sequence"/>
</dbReference>
<gene>
    <name evidence="1" type="ORF">SAMN05660324_3934</name>
</gene>
<evidence type="ECO:0000313" key="1">
    <source>
        <dbReference type="EMBL" id="SDG95094.1"/>
    </source>
</evidence>
<organism evidence="1 2">
    <name type="scientific">Klenkia brasiliensis</name>
    <dbReference type="NCBI Taxonomy" id="333142"/>
    <lineage>
        <taxon>Bacteria</taxon>
        <taxon>Bacillati</taxon>
        <taxon>Actinomycetota</taxon>
        <taxon>Actinomycetes</taxon>
        <taxon>Geodermatophilales</taxon>
        <taxon>Geodermatophilaceae</taxon>
        <taxon>Klenkia</taxon>
    </lineage>
</organism>
<name>A0A1G7YFG1_9ACTN</name>
<reference evidence="2" key="1">
    <citation type="submission" date="2016-10" db="EMBL/GenBank/DDBJ databases">
        <authorList>
            <person name="Varghese N."/>
            <person name="Submissions S."/>
        </authorList>
    </citation>
    <scope>NUCLEOTIDE SEQUENCE [LARGE SCALE GENOMIC DNA]</scope>
    <source>
        <strain evidence="2">DSM 44526</strain>
    </source>
</reference>
<evidence type="ECO:0000313" key="2">
    <source>
        <dbReference type="Proteomes" id="UP000198863"/>
    </source>
</evidence>
<sequence length="42" mass="4728">MLARFGMPPDVTRRQSWRDLRMIIDAAEAGTFDRRGGAHGPD</sequence>
<dbReference type="EMBL" id="FNCF01000007">
    <property type="protein sequence ID" value="SDG95094.1"/>
    <property type="molecule type" value="Genomic_DNA"/>
</dbReference>
<accession>A0A1G7YFG1</accession>
<dbReference type="AlphaFoldDB" id="A0A1G7YFG1"/>